<evidence type="ECO:0000313" key="8">
    <source>
        <dbReference type="EMBL" id="MFC0211232.1"/>
    </source>
</evidence>
<keyword evidence="3" id="KW-1003">Cell membrane</keyword>
<keyword evidence="5 7" id="KW-1133">Transmembrane helix</keyword>
<dbReference type="PANTHER" id="PTHR34184:SF4">
    <property type="entry name" value="UPF0718 PROTEIN YCGR"/>
    <property type="match status" value="1"/>
</dbReference>
<evidence type="ECO:0000256" key="2">
    <source>
        <dbReference type="ARBA" id="ARBA00006386"/>
    </source>
</evidence>
<evidence type="ECO:0000256" key="6">
    <source>
        <dbReference type="ARBA" id="ARBA00023136"/>
    </source>
</evidence>
<name>A0ABV6DF39_9BACL</name>
<proteinExistence type="inferred from homology"/>
<evidence type="ECO:0000256" key="3">
    <source>
        <dbReference type="ARBA" id="ARBA00022475"/>
    </source>
</evidence>
<comment type="caution">
    <text evidence="8">The sequence shown here is derived from an EMBL/GenBank/DDBJ whole genome shotgun (WGS) entry which is preliminary data.</text>
</comment>
<evidence type="ECO:0000313" key="9">
    <source>
        <dbReference type="Proteomes" id="UP001589776"/>
    </source>
</evidence>
<keyword evidence="6 7" id="KW-0472">Membrane</keyword>
<reference evidence="8 9" key="1">
    <citation type="submission" date="2024-09" db="EMBL/GenBank/DDBJ databases">
        <authorList>
            <person name="Sun Q."/>
            <person name="Mori K."/>
        </authorList>
    </citation>
    <scope>NUCLEOTIDE SEQUENCE [LARGE SCALE GENOMIC DNA]</scope>
    <source>
        <strain evidence="8 9">CCM 7759</strain>
    </source>
</reference>
<evidence type="ECO:0000256" key="4">
    <source>
        <dbReference type="ARBA" id="ARBA00022692"/>
    </source>
</evidence>
<dbReference type="RefSeq" id="WP_377468144.1">
    <property type="nucleotide sequence ID" value="NZ_JBHLWN010000014.1"/>
</dbReference>
<dbReference type="Pfam" id="PF03773">
    <property type="entry name" value="ArsP_1"/>
    <property type="match status" value="1"/>
</dbReference>
<dbReference type="InterPro" id="IPR052923">
    <property type="entry name" value="UPF0718"/>
</dbReference>
<comment type="similarity">
    <text evidence="2">Belongs to the UPF0718 family.</text>
</comment>
<feature type="transmembrane region" description="Helical" evidence="7">
    <location>
        <begin position="285"/>
        <end position="304"/>
    </location>
</feature>
<sequence length="377" mass="41661">MPASILRVTINVTAAACLVLLFLIFTSRMPPDLSFLNNDTLQNFKVMFLSIILEALPFILLGVAVSALLQTFVSERTVQRLIPRHPVLGVLFACVLGIMFPLCECGMIPVVRRLMRKGMPVYIAVVFILVGPILNPVVYASTYMAFRSHPEMAYARMGLAFAIALVIGLALARLVRGARVVRDEADPGHQLEMSEHRHHHHDHHHDHHHNHHHVHDHAHNHVHSHAYEHGNERRHSPAQRFGAKISSVLSHASEEFFDMGKYLILGALLTGLIQTLVARELLVSVGQGPVVSNMFMMAFAYLLSLCSTSDAFVASSFATTFSSGSLLAFLVFGPMFDIKSTFMMLSVFKGRFVLLLGLATSALVLIGSLLAGSLYLR</sequence>
<feature type="transmembrane region" description="Helical" evidence="7">
    <location>
        <begin position="262"/>
        <end position="279"/>
    </location>
</feature>
<feature type="transmembrane region" description="Helical" evidence="7">
    <location>
        <begin position="46"/>
        <end position="69"/>
    </location>
</feature>
<feature type="transmembrane region" description="Helical" evidence="7">
    <location>
        <begin position="89"/>
        <end position="109"/>
    </location>
</feature>
<keyword evidence="9" id="KW-1185">Reference proteome</keyword>
<evidence type="ECO:0000256" key="7">
    <source>
        <dbReference type="SAM" id="Phobius"/>
    </source>
</evidence>
<evidence type="ECO:0000256" key="5">
    <source>
        <dbReference type="ARBA" id="ARBA00022989"/>
    </source>
</evidence>
<gene>
    <name evidence="8" type="ORF">ACFFK0_02005</name>
</gene>
<feature type="transmembrane region" description="Helical" evidence="7">
    <location>
        <begin position="6"/>
        <end position="25"/>
    </location>
</feature>
<dbReference type="InterPro" id="IPR005524">
    <property type="entry name" value="DUF318"/>
</dbReference>
<organism evidence="8 9">
    <name type="scientific">Paenibacillus chartarius</name>
    <dbReference type="NCBI Taxonomy" id="747481"/>
    <lineage>
        <taxon>Bacteria</taxon>
        <taxon>Bacillati</taxon>
        <taxon>Bacillota</taxon>
        <taxon>Bacilli</taxon>
        <taxon>Bacillales</taxon>
        <taxon>Paenibacillaceae</taxon>
        <taxon>Paenibacillus</taxon>
    </lineage>
</organism>
<feature type="transmembrane region" description="Helical" evidence="7">
    <location>
        <begin position="352"/>
        <end position="376"/>
    </location>
</feature>
<protein>
    <submittedName>
        <fullName evidence="8">Permease</fullName>
    </submittedName>
</protein>
<feature type="transmembrane region" description="Helical" evidence="7">
    <location>
        <begin position="311"/>
        <end position="332"/>
    </location>
</feature>
<keyword evidence="4 7" id="KW-0812">Transmembrane</keyword>
<dbReference type="EMBL" id="JBHLWN010000014">
    <property type="protein sequence ID" value="MFC0211232.1"/>
    <property type="molecule type" value="Genomic_DNA"/>
</dbReference>
<feature type="transmembrane region" description="Helical" evidence="7">
    <location>
        <begin position="153"/>
        <end position="172"/>
    </location>
</feature>
<feature type="transmembrane region" description="Helical" evidence="7">
    <location>
        <begin position="121"/>
        <end position="141"/>
    </location>
</feature>
<dbReference type="Proteomes" id="UP001589776">
    <property type="component" value="Unassembled WGS sequence"/>
</dbReference>
<comment type="subcellular location">
    <subcellularLocation>
        <location evidence="1">Cell membrane</location>
        <topology evidence="1">Multi-pass membrane protein</topology>
    </subcellularLocation>
</comment>
<accession>A0ABV6DF39</accession>
<evidence type="ECO:0000256" key="1">
    <source>
        <dbReference type="ARBA" id="ARBA00004651"/>
    </source>
</evidence>
<dbReference type="PANTHER" id="PTHR34184">
    <property type="entry name" value="UPF0718 PROTEIN YCGR"/>
    <property type="match status" value="1"/>
</dbReference>